<keyword evidence="2" id="KW-1133">Transmembrane helix</keyword>
<keyword evidence="2" id="KW-0812">Transmembrane</keyword>
<feature type="region of interest" description="Disordered" evidence="1">
    <location>
        <begin position="35"/>
        <end position="148"/>
    </location>
</feature>
<evidence type="ECO:0000313" key="4">
    <source>
        <dbReference type="Proteomes" id="UP000001940"/>
    </source>
</evidence>
<dbReference type="eggNOG" id="KOG0439">
    <property type="taxonomic scope" value="Eukaryota"/>
</dbReference>
<dbReference type="Proteomes" id="UP000001940">
    <property type="component" value="Chromosome V"/>
</dbReference>
<dbReference type="PaxDb" id="6239-C15H11.13"/>
<dbReference type="STRING" id="6239.C15H11.13.1"/>
<dbReference type="WormBase" id="C15H11.13">
    <property type="protein sequence ID" value="CE42378"/>
    <property type="gene ID" value="WBGene00077576"/>
</dbReference>
<dbReference type="Bgee" id="WBGene00077576">
    <property type="expression patterns" value="Expressed in larva and 1 other cell type or tissue"/>
</dbReference>
<name>B1Q268_CAEEL</name>
<evidence type="ECO:0000313" key="5">
    <source>
        <dbReference type="WormBase" id="C15H11.13"/>
    </source>
</evidence>
<dbReference type="AlphaFoldDB" id="B1Q268"/>
<gene>
    <name evidence="3 5" type="ORF">C15H11.13</name>
    <name evidence="3" type="ORF">CELE_C15H11.13</name>
</gene>
<dbReference type="HOGENOM" id="CLU_1705835_0_0_1"/>
<dbReference type="AGR" id="WB:WBGene00077576"/>
<keyword evidence="2" id="KW-0472">Membrane</keyword>
<keyword evidence="4" id="KW-1185">Reference proteome</keyword>
<feature type="transmembrane region" description="Helical" evidence="2">
    <location>
        <begin position="6"/>
        <end position="25"/>
    </location>
</feature>
<reference evidence="3 4" key="1">
    <citation type="journal article" date="1998" name="Science">
        <title>Genome sequence of the nematode C. elegans: a platform for investigating biology.</title>
        <authorList>
            <consortium name="The C. elegans sequencing consortium"/>
            <person name="Sulson J.E."/>
            <person name="Waterston R."/>
        </authorList>
    </citation>
    <scope>NUCLEOTIDE SEQUENCE [LARGE SCALE GENOMIC DNA]</scope>
    <source>
        <strain evidence="3 4">Bristol N2</strain>
    </source>
</reference>
<dbReference type="CTD" id="6418696"/>
<evidence type="ECO:0000256" key="2">
    <source>
        <dbReference type="SAM" id="Phobius"/>
    </source>
</evidence>
<accession>B1Q268</accession>
<sequence length="160" mass="17938">MNLLFAVRVLFDFLSLAWIIIYAATQCAAKGKVRKVEKERPGKIRGRRMRRGPNNGGKTPSTEEQMEYSALPPTPTVASSIKQSTKHKRTERQLQSTQKMSTENITSVQASTTQQECPTQEDDPTAPTPVAKPKKAKRKEVFFKDQDDDDTLASINSIKN</sequence>
<organism evidence="3 4">
    <name type="scientific">Caenorhabditis elegans</name>
    <dbReference type="NCBI Taxonomy" id="6239"/>
    <lineage>
        <taxon>Eukaryota</taxon>
        <taxon>Metazoa</taxon>
        <taxon>Ecdysozoa</taxon>
        <taxon>Nematoda</taxon>
        <taxon>Chromadorea</taxon>
        <taxon>Rhabditida</taxon>
        <taxon>Rhabditina</taxon>
        <taxon>Rhabditomorpha</taxon>
        <taxon>Rhabditoidea</taxon>
        <taxon>Rhabditidae</taxon>
        <taxon>Peloderinae</taxon>
        <taxon>Caenorhabditis</taxon>
    </lineage>
</organism>
<feature type="compositionally biased region" description="Polar residues" evidence="1">
    <location>
        <begin position="93"/>
        <end position="118"/>
    </location>
</feature>
<proteinExistence type="predicted"/>
<evidence type="ECO:0000313" key="3">
    <source>
        <dbReference type="EMBL" id="CAQ16172.1"/>
    </source>
</evidence>
<dbReference type="GeneID" id="6418696"/>
<dbReference type="UCSC" id="C15H11.13">
    <property type="organism name" value="c. elegans"/>
</dbReference>
<dbReference type="EMBL" id="BX284605">
    <property type="protein sequence ID" value="CAQ16172.1"/>
    <property type="molecule type" value="Genomic_DNA"/>
</dbReference>
<dbReference type="InParanoid" id="B1Q268"/>
<protein>
    <submittedName>
        <fullName evidence="3">Uncharacterized protein</fullName>
    </submittedName>
</protein>
<dbReference type="KEGG" id="cel:CELE_C15H11.13"/>
<dbReference type="SMR" id="B1Q268"/>
<dbReference type="RefSeq" id="NP_001122851.1">
    <property type="nucleotide sequence ID" value="NM_001129379.3"/>
</dbReference>
<evidence type="ECO:0000256" key="1">
    <source>
        <dbReference type="SAM" id="MobiDB-lite"/>
    </source>
</evidence>